<accession>A0AAD8J4E8</accession>
<keyword evidence="6 7" id="KW-0472">Membrane</keyword>
<dbReference type="GO" id="GO:0016020">
    <property type="term" value="C:membrane"/>
    <property type="evidence" value="ECO:0007669"/>
    <property type="project" value="UniProtKB-SubCell"/>
</dbReference>
<evidence type="ECO:0000256" key="2">
    <source>
        <dbReference type="ARBA" id="ARBA00006213"/>
    </source>
</evidence>
<keyword evidence="4 7" id="KW-0812">Transmembrane</keyword>
<dbReference type="Pfam" id="PF16913">
    <property type="entry name" value="PUNUT"/>
    <property type="match status" value="2"/>
</dbReference>
<evidence type="ECO:0000256" key="6">
    <source>
        <dbReference type="ARBA" id="ARBA00023136"/>
    </source>
</evidence>
<keyword evidence="5 7" id="KW-1133">Transmembrane helix</keyword>
<keyword evidence="9" id="KW-1185">Reference proteome</keyword>
<proteinExistence type="inferred from homology"/>
<feature type="transmembrane region" description="Helical" evidence="7">
    <location>
        <begin position="123"/>
        <end position="143"/>
    </location>
</feature>
<evidence type="ECO:0000256" key="7">
    <source>
        <dbReference type="SAM" id="Phobius"/>
    </source>
</evidence>
<feature type="transmembrane region" description="Helical" evidence="7">
    <location>
        <begin position="42"/>
        <end position="64"/>
    </location>
</feature>
<evidence type="ECO:0000256" key="3">
    <source>
        <dbReference type="ARBA" id="ARBA00022448"/>
    </source>
</evidence>
<dbReference type="InterPro" id="IPR030182">
    <property type="entry name" value="PUP_plant"/>
</dbReference>
<feature type="transmembrane region" description="Helical" evidence="7">
    <location>
        <begin position="97"/>
        <end position="117"/>
    </location>
</feature>
<organism evidence="8 9">
    <name type="scientific">Heracleum sosnowskyi</name>
    <dbReference type="NCBI Taxonomy" id="360622"/>
    <lineage>
        <taxon>Eukaryota</taxon>
        <taxon>Viridiplantae</taxon>
        <taxon>Streptophyta</taxon>
        <taxon>Embryophyta</taxon>
        <taxon>Tracheophyta</taxon>
        <taxon>Spermatophyta</taxon>
        <taxon>Magnoliopsida</taxon>
        <taxon>eudicotyledons</taxon>
        <taxon>Gunneridae</taxon>
        <taxon>Pentapetalae</taxon>
        <taxon>asterids</taxon>
        <taxon>campanulids</taxon>
        <taxon>Apiales</taxon>
        <taxon>Apiaceae</taxon>
        <taxon>Apioideae</taxon>
        <taxon>apioid superclade</taxon>
        <taxon>Tordylieae</taxon>
        <taxon>Tordyliinae</taxon>
        <taxon>Heracleum</taxon>
    </lineage>
</organism>
<evidence type="ECO:0000313" key="9">
    <source>
        <dbReference type="Proteomes" id="UP001237642"/>
    </source>
</evidence>
<sequence>MKNTLTQYRWWLEVIIYTIFVLGGQSVATILGRLYYDKGGNSMWMATLVINAGFPILLPALYLFSPSENQQRSDSGYYNKSECSCNMCGSHRECLMILVWTAVLWQVFSIGVIALIYKVSSLFSNVICALGFPVVLVLAVIILNDKMNGVKLISLVSYLYQHYLDDLKVKAKSRDVNQVLKEACSV</sequence>
<dbReference type="PANTHER" id="PTHR31376:SF17">
    <property type="entry name" value="PURINE PERMEASE 21-RELATED"/>
    <property type="match status" value="1"/>
</dbReference>
<dbReference type="EMBL" id="JAUIZM010000002">
    <property type="protein sequence ID" value="KAK1397041.1"/>
    <property type="molecule type" value="Genomic_DNA"/>
</dbReference>
<comment type="subcellular location">
    <subcellularLocation>
        <location evidence="1">Membrane</location>
    </subcellularLocation>
</comment>
<dbReference type="GO" id="GO:0005345">
    <property type="term" value="F:purine nucleobase transmembrane transporter activity"/>
    <property type="evidence" value="ECO:0007669"/>
    <property type="project" value="UniProtKB-ARBA"/>
</dbReference>
<name>A0AAD8J4E8_9APIA</name>
<gene>
    <name evidence="8" type="ORF">POM88_006904</name>
</gene>
<keyword evidence="3" id="KW-0813">Transport</keyword>
<evidence type="ECO:0000313" key="8">
    <source>
        <dbReference type="EMBL" id="KAK1397041.1"/>
    </source>
</evidence>
<dbReference type="AlphaFoldDB" id="A0AAD8J4E8"/>
<feature type="transmembrane region" description="Helical" evidence="7">
    <location>
        <begin position="12"/>
        <end position="36"/>
    </location>
</feature>
<reference evidence="8" key="2">
    <citation type="submission" date="2023-05" db="EMBL/GenBank/DDBJ databases">
        <authorList>
            <person name="Schelkunov M.I."/>
        </authorList>
    </citation>
    <scope>NUCLEOTIDE SEQUENCE</scope>
    <source>
        <strain evidence="8">Hsosn_3</strain>
        <tissue evidence="8">Leaf</tissue>
    </source>
</reference>
<dbReference type="Proteomes" id="UP001237642">
    <property type="component" value="Unassembled WGS sequence"/>
</dbReference>
<reference evidence="8" key="1">
    <citation type="submission" date="2023-02" db="EMBL/GenBank/DDBJ databases">
        <title>Genome of toxic invasive species Heracleum sosnowskyi carries increased number of genes despite the absence of recent whole-genome duplications.</title>
        <authorList>
            <person name="Schelkunov M."/>
            <person name="Shtratnikova V."/>
            <person name="Makarenko M."/>
            <person name="Klepikova A."/>
            <person name="Omelchenko D."/>
            <person name="Novikova G."/>
            <person name="Obukhova E."/>
            <person name="Bogdanov V."/>
            <person name="Penin A."/>
            <person name="Logacheva M."/>
        </authorList>
    </citation>
    <scope>NUCLEOTIDE SEQUENCE</scope>
    <source>
        <strain evidence="8">Hsosn_3</strain>
        <tissue evidence="8">Leaf</tissue>
    </source>
</reference>
<dbReference type="PANTHER" id="PTHR31376">
    <property type="entry name" value="OS09G0467300 PROTEIN-RELATED"/>
    <property type="match status" value="1"/>
</dbReference>
<evidence type="ECO:0000256" key="4">
    <source>
        <dbReference type="ARBA" id="ARBA00022692"/>
    </source>
</evidence>
<comment type="caution">
    <text evidence="8">The sequence shown here is derived from an EMBL/GenBank/DDBJ whole genome shotgun (WGS) entry which is preliminary data.</text>
</comment>
<dbReference type="GO" id="GO:0015211">
    <property type="term" value="F:purine nucleoside transmembrane transporter activity"/>
    <property type="evidence" value="ECO:0007669"/>
    <property type="project" value="InterPro"/>
</dbReference>
<evidence type="ECO:0000256" key="5">
    <source>
        <dbReference type="ARBA" id="ARBA00022989"/>
    </source>
</evidence>
<protein>
    <submittedName>
        <fullName evidence="8">Nucleotide-sugar transporter family protein</fullName>
    </submittedName>
</protein>
<evidence type="ECO:0000256" key="1">
    <source>
        <dbReference type="ARBA" id="ARBA00004370"/>
    </source>
</evidence>
<comment type="similarity">
    <text evidence="2">Belongs to the purine permeases (TC 2.A.7.14) family.</text>
</comment>